<evidence type="ECO:0000256" key="2">
    <source>
        <dbReference type="SAM" id="SignalP"/>
    </source>
</evidence>
<dbReference type="AlphaFoldDB" id="A0A5B8UUZ4"/>
<evidence type="ECO:0000256" key="1">
    <source>
        <dbReference type="SAM" id="MobiDB-lite"/>
    </source>
</evidence>
<keyword evidence="4" id="KW-1185">Reference proteome</keyword>
<accession>A0A5B8UUZ4</accession>
<proteinExistence type="predicted"/>
<feature type="region of interest" description="Disordered" evidence="1">
    <location>
        <begin position="237"/>
        <end position="266"/>
    </location>
</feature>
<name>A0A5B8UUZ4_9SPHI</name>
<dbReference type="RefSeq" id="WP_147030728.1">
    <property type="nucleotide sequence ID" value="NZ_CP042436.1"/>
</dbReference>
<gene>
    <name evidence="3" type="ORF">FRZ54_05985</name>
</gene>
<dbReference type="OrthoDB" id="792586at2"/>
<feature type="signal peptide" evidence="2">
    <location>
        <begin position="1"/>
        <end position="26"/>
    </location>
</feature>
<dbReference type="KEGG" id="mgin:FRZ54_05985"/>
<dbReference type="EMBL" id="CP042436">
    <property type="protein sequence ID" value="QEC62151.1"/>
    <property type="molecule type" value="Genomic_DNA"/>
</dbReference>
<feature type="compositionally biased region" description="Basic and acidic residues" evidence="1">
    <location>
        <begin position="237"/>
        <end position="247"/>
    </location>
</feature>
<evidence type="ECO:0000313" key="4">
    <source>
        <dbReference type="Proteomes" id="UP000321479"/>
    </source>
</evidence>
<keyword evidence="2" id="KW-0732">Signal</keyword>
<feature type="chain" id="PRO_5022861721" description="DUF4382 domain-containing protein" evidence="2">
    <location>
        <begin position="27"/>
        <end position="266"/>
    </location>
</feature>
<reference evidence="3 4" key="1">
    <citation type="journal article" date="2017" name="Curr. Microbiol.">
        <title>Mucilaginibacter ginsenosidivorans sp. nov., Isolated from Soil of Ginseng Field.</title>
        <authorList>
            <person name="Kim M.M."/>
            <person name="Siddiqi M.Z."/>
            <person name="Im W.T."/>
        </authorList>
    </citation>
    <scope>NUCLEOTIDE SEQUENCE [LARGE SCALE GENOMIC DNA]</scope>
    <source>
        <strain evidence="3 4">Gsoil 3017</strain>
    </source>
</reference>
<evidence type="ECO:0008006" key="5">
    <source>
        <dbReference type="Google" id="ProtNLM"/>
    </source>
</evidence>
<organism evidence="3 4">
    <name type="scientific">Mucilaginibacter ginsenosidivorans</name>
    <dbReference type="NCBI Taxonomy" id="398053"/>
    <lineage>
        <taxon>Bacteria</taxon>
        <taxon>Pseudomonadati</taxon>
        <taxon>Bacteroidota</taxon>
        <taxon>Sphingobacteriia</taxon>
        <taxon>Sphingobacteriales</taxon>
        <taxon>Sphingobacteriaceae</taxon>
        <taxon>Mucilaginibacter</taxon>
    </lineage>
</organism>
<evidence type="ECO:0000313" key="3">
    <source>
        <dbReference type="EMBL" id="QEC62151.1"/>
    </source>
</evidence>
<dbReference type="PROSITE" id="PS51257">
    <property type="entry name" value="PROKAR_LIPOPROTEIN"/>
    <property type="match status" value="1"/>
</dbReference>
<sequence length="266" mass="27530">MKTFKTPYSKLTVVLLVLTAGLFSCKKDSSVSPAASSGSRILFGVTASNSLATASASKSVINSTGGSSPAITWTAGTASISRFKFEAKRNGVGKEFSSKGMASVDLFAPDTAFVNTAIDTGTYSEIEVKVDLAKSASSSALILKGTFTKADGTTVPVELDVNDNLEIKAEAQNVFIDKTTNLKTTLILHLNALFEGVSNASLESATLTGGSIIISSSSNSDIFNQVMGNLQNIGETHFEGEHHHGNDDNGDNSGHGNGGDDHGGDG</sequence>
<dbReference type="Proteomes" id="UP000321479">
    <property type="component" value="Chromosome"/>
</dbReference>
<protein>
    <recommendedName>
        <fullName evidence="5">DUF4382 domain-containing protein</fullName>
    </recommendedName>
</protein>